<accession>A0A379C2X5</accession>
<keyword evidence="2 4" id="KW-0808">Transferase</keyword>
<dbReference type="GO" id="GO:0009432">
    <property type="term" value="P:SOS response"/>
    <property type="evidence" value="ECO:0007669"/>
    <property type="project" value="TreeGrafter"/>
</dbReference>
<dbReference type="CDD" id="cd03586">
    <property type="entry name" value="PolY_Pol_IV_kappa"/>
    <property type="match status" value="1"/>
</dbReference>
<dbReference type="GO" id="GO:0005829">
    <property type="term" value="C:cytosol"/>
    <property type="evidence" value="ECO:0007669"/>
    <property type="project" value="TreeGrafter"/>
</dbReference>
<comment type="function">
    <text evidence="2">Poorly processive, error-prone DNA polymerase involved in untargeted mutagenesis. Copies undamaged DNA at stalled replication forks, which arise in vivo from mismatched or misaligned primer ends. These misaligned primers can be extended by PolIV. Exhibits no 3'-5' exonuclease (proofreading) activity. May be involved in translesional synthesis, in conjunction with the beta clamp from PolIII.</text>
</comment>
<dbReference type="InterPro" id="IPR017961">
    <property type="entry name" value="DNA_pol_Y-fam_little_finger"/>
</dbReference>
<feature type="active site" evidence="2">
    <location>
        <position position="104"/>
    </location>
</feature>
<dbReference type="GO" id="GO:0006281">
    <property type="term" value="P:DNA repair"/>
    <property type="evidence" value="ECO:0007669"/>
    <property type="project" value="UniProtKB-UniRule"/>
</dbReference>
<keyword evidence="2" id="KW-0227">DNA damage</keyword>
<dbReference type="InterPro" id="IPR001126">
    <property type="entry name" value="UmuC"/>
</dbReference>
<dbReference type="PROSITE" id="PS50173">
    <property type="entry name" value="UMUC"/>
    <property type="match status" value="1"/>
</dbReference>
<evidence type="ECO:0000259" key="3">
    <source>
        <dbReference type="PROSITE" id="PS50173"/>
    </source>
</evidence>
<feature type="binding site" evidence="2">
    <location>
        <position position="7"/>
    </location>
    <ligand>
        <name>Mg(2+)</name>
        <dbReference type="ChEBI" id="CHEBI:18420"/>
    </ligand>
</feature>
<dbReference type="PANTHER" id="PTHR11076:SF35">
    <property type="entry name" value="DNA REPAIR PROTEIN HOMOLOG YOBH"/>
    <property type="match status" value="1"/>
</dbReference>
<dbReference type="SUPFAM" id="SSF56672">
    <property type="entry name" value="DNA/RNA polymerases"/>
    <property type="match status" value="1"/>
</dbReference>
<sequence length="412" mass="47455">MDILHVDMNSFYVSCELIDKPNLKSQPVAVGGDEKLRHGIILAKTPMAKKFGVLTGEPIWQAKKKCPNLLIFPPNYEKYIRISKAAQKIYYSYTNQVEPYGMDECFLDITGSKKLFGSPEKIAFEIKERIKTELKVTVSVGLSFNKVFAKLASDMRKPDYCTFIYKENYKKIVWPLKVQDMIMIGPQTTKKLNKINIKTLGDLAEADPEILRKNLGINGIKIYNWANGMDNTRVKDYYQIIPIKSIGRSITCKEDLLNYEEVRAVIQKLCEDISKRLIENNYLARGVNVGYRKNNLSHESSDVLLDYPSNSTLEISAKAMDVFLKNFTFKDDEKIRALYIRAIKLIQNREAIQVDLFNDVKKHFKYLSLEKAIYNIRNRYGKNSITYGNLIGDLKMPNDGRELVTMPTSFWI</sequence>
<dbReference type="GO" id="GO:0003684">
    <property type="term" value="F:damaged DNA binding"/>
    <property type="evidence" value="ECO:0007669"/>
    <property type="project" value="InterPro"/>
</dbReference>
<dbReference type="HAMAP" id="MF_01113">
    <property type="entry name" value="DNApol_IV"/>
    <property type="match status" value="1"/>
</dbReference>
<dbReference type="InterPro" id="IPR050116">
    <property type="entry name" value="DNA_polymerase-Y"/>
</dbReference>
<feature type="site" description="Substrate discrimination" evidence="2">
    <location>
        <position position="12"/>
    </location>
</feature>
<keyword evidence="2" id="KW-0238">DNA-binding</keyword>
<reference evidence="4 5" key="1">
    <citation type="submission" date="2018-06" db="EMBL/GenBank/DDBJ databases">
        <authorList>
            <consortium name="Pathogen Informatics"/>
            <person name="Doyle S."/>
        </authorList>
    </citation>
    <scope>NUCLEOTIDE SEQUENCE [LARGE SCALE GENOMIC DNA]</scope>
    <source>
        <strain evidence="4 5">NCTC13149</strain>
    </source>
</reference>
<comment type="cofactor">
    <cofactor evidence="2">
        <name>Mg(2+)</name>
        <dbReference type="ChEBI" id="CHEBI:18420"/>
    </cofactor>
    <text evidence="2">Binds 2 magnesium ions per subunit.</text>
</comment>
<dbReference type="Gene3D" id="3.40.1170.60">
    <property type="match status" value="1"/>
</dbReference>
<evidence type="ECO:0000313" key="4">
    <source>
        <dbReference type="EMBL" id="SUB56594.1"/>
    </source>
</evidence>
<dbReference type="InterPro" id="IPR022880">
    <property type="entry name" value="DNApol_IV"/>
</dbReference>
<comment type="subunit">
    <text evidence="2">Monomer.</text>
</comment>
<evidence type="ECO:0000256" key="1">
    <source>
        <dbReference type="ARBA" id="ARBA00010945"/>
    </source>
</evidence>
<protein>
    <recommendedName>
        <fullName evidence="2">DNA polymerase IV</fullName>
        <shortName evidence="2">Pol IV</shortName>
        <ecNumber evidence="2">2.7.7.7</ecNumber>
    </recommendedName>
</protein>
<dbReference type="GO" id="GO:0003887">
    <property type="term" value="F:DNA-directed DNA polymerase activity"/>
    <property type="evidence" value="ECO:0007669"/>
    <property type="project" value="UniProtKB-UniRule"/>
</dbReference>
<dbReference type="Gene3D" id="3.30.1490.100">
    <property type="entry name" value="DNA polymerase, Y-family, little finger domain"/>
    <property type="match status" value="1"/>
</dbReference>
<evidence type="ECO:0000256" key="2">
    <source>
        <dbReference type="HAMAP-Rule" id="MF_01113"/>
    </source>
</evidence>
<comment type="subcellular location">
    <subcellularLocation>
        <location evidence="2">Cytoplasm</location>
    </subcellularLocation>
</comment>
<name>A0A379C2X5_9FIRM</name>
<dbReference type="RefSeq" id="WP_019034741.1">
    <property type="nucleotide sequence ID" value="NZ_UGSZ01000001.1"/>
</dbReference>
<dbReference type="Pfam" id="PF11799">
    <property type="entry name" value="IMS_C"/>
    <property type="match status" value="1"/>
</dbReference>
<dbReference type="GO" id="GO:0006261">
    <property type="term" value="P:DNA-templated DNA replication"/>
    <property type="evidence" value="ECO:0007669"/>
    <property type="project" value="UniProtKB-UniRule"/>
</dbReference>
<dbReference type="GO" id="GO:0000287">
    <property type="term" value="F:magnesium ion binding"/>
    <property type="evidence" value="ECO:0007669"/>
    <property type="project" value="UniProtKB-UniRule"/>
</dbReference>
<keyword evidence="2" id="KW-0479">Metal-binding</keyword>
<keyword evidence="2" id="KW-0234">DNA repair</keyword>
<dbReference type="EMBL" id="UGSZ01000001">
    <property type="protein sequence ID" value="SUB56594.1"/>
    <property type="molecule type" value="Genomic_DNA"/>
</dbReference>
<evidence type="ECO:0000313" key="5">
    <source>
        <dbReference type="Proteomes" id="UP000255517"/>
    </source>
</evidence>
<dbReference type="InterPro" id="IPR043502">
    <property type="entry name" value="DNA/RNA_pol_sf"/>
</dbReference>
<keyword evidence="2" id="KW-0515">Mutator protein</keyword>
<dbReference type="EC" id="2.7.7.7" evidence="2"/>
<keyword evidence="2" id="KW-0963">Cytoplasm</keyword>
<dbReference type="PANTHER" id="PTHR11076">
    <property type="entry name" value="DNA REPAIR POLYMERASE UMUC / TRANSFERASE FAMILY MEMBER"/>
    <property type="match status" value="1"/>
</dbReference>
<dbReference type="AlphaFoldDB" id="A0A379C2X5"/>
<proteinExistence type="inferred from homology"/>
<gene>
    <name evidence="4" type="primary">dinB_1</name>
    <name evidence="2" type="synonym">dinB</name>
    <name evidence="4" type="ORF">NCTC13149_00366</name>
</gene>
<dbReference type="Gene3D" id="3.30.70.270">
    <property type="match status" value="1"/>
</dbReference>
<comment type="similarity">
    <text evidence="1 2">Belongs to the DNA polymerase type-Y family.</text>
</comment>
<dbReference type="GO" id="GO:0042276">
    <property type="term" value="P:error-prone translesion synthesis"/>
    <property type="evidence" value="ECO:0007669"/>
    <property type="project" value="TreeGrafter"/>
</dbReference>
<organism evidence="4 5">
    <name type="scientific">Peptoniphilus lacrimalis</name>
    <dbReference type="NCBI Taxonomy" id="33031"/>
    <lineage>
        <taxon>Bacteria</taxon>
        <taxon>Bacillati</taxon>
        <taxon>Bacillota</taxon>
        <taxon>Tissierellia</taxon>
        <taxon>Tissierellales</taxon>
        <taxon>Peptoniphilaceae</taxon>
        <taxon>Peptoniphilus</taxon>
    </lineage>
</organism>
<dbReference type="Proteomes" id="UP000255517">
    <property type="component" value="Unassembled WGS sequence"/>
</dbReference>
<dbReference type="SUPFAM" id="SSF100879">
    <property type="entry name" value="Lesion bypass DNA polymerase (Y-family), little finger domain"/>
    <property type="match status" value="1"/>
</dbReference>
<feature type="binding site" evidence="2">
    <location>
        <position position="103"/>
    </location>
    <ligand>
        <name>Mg(2+)</name>
        <dbReference type="ChEBI" id="CHEBI:18420"/>
    </ligand>
</feature>
<dbReference type="Pfam" id="PF00817">
    <property type="entry name" value="IMS"/>
    <property type="match status" value="1"/>
</dbReference>
<keyword evidence="2" id="KW-0460">Magnesium</keyword>
<keyword evidence="2" id="KW-0239">DNA-directed DNA polymerase</keyword>
<comment type="catalytic activity">
    <reaction evidence="2">
        <text>DNA(n) + a 2'-deoxyribonucleoside 5'-triphosphate = DNA(n+1) + diphosphate</text>
        <dbReference type="Rhea" id="RHEA:22508"/>
        <dbReference type="Rhea" id="RHEA-COMP:17339"/>
        <dbReference type="Rhea" id="RHEA-COMP:17340"/>
        <dbReference type="ChEBI" id="CHEBI:33019"/>
        <dbReference type="ChEBI" id="CHEBI:61560"/>
        <dbReference type="ChEBI" id="CHEBI:173112"/>
        <dbReference type="EC" id="2.7.7.7"/>
    </reaction>
</comment>
<dbReference type="OrthoDB" id="9808813at2"/>
<dbReference type="STRING" id="1122949.GCA_000378725_00935"/>
<dbReference type="InterPro" id="IPR036775">
    <property type="entry name" value="DNA_pol_Y-fam_lit_finger_sf"/>
</dbReference>
<dbReference type="Gene3D" id="1.10.150.20">
    <property type="entry name" value="5' to 3' exonuclease, C-terminal subdomain"/>
    <property type="match status" value="1"/>
</dbReference>
<dbReference type="InterPro" id="IPR043128">
    <property type="entry name" value="Rev_trsase/Diguanyl_cyclase"/>
</dbReference>
<keyword evidence="2" id="KW-0235">DNA replication</keyword>
<feature type="domain" description="UmuC" evidence="3">
    <location>
        <begin position="3"/>
        <end position="185"/>
    </location>
</feature>
<keyword evidence="2 4" id="KW-0548">Nucleotidyltransferase</keyword>